<sequence length="197" mass="22409">MSFPYKDVVAALQFVLLRMIYDNFSTIVHAGHRELVRNGGVETHIIYFGPAQGNFQVIMRRDTKARYHLDFLNVPFPLGERDFTVTLGRGKNLVNHRVMNDVGARLNAFLGDSTYAKKKSLLTRHVLEFASKDVEVVIPGWFSRMLGTDQYNYNGQIDKTGLPGLTLVHETKWKWFEGTSEVGIHVHLFGGVKEVLK</sequence>
<dbReference type="EMBL" id="MK368614">
    <property type="protein sequence ID" value="QAU04177.1"/>
    <property type="molecule type" value="Genomic_DNA"/>
</dbReference>
<evidence type="ECO:0000313" key="1">
    <source>
        <dbReference type="EMBL" id="QAU04177.1"/>
    </source>
</evidence>
<dbReference type="Proteomes" id="UP000320660">
    <property type="component" value="Segment"/>
</dbReference>
<evidence type="ECO:0000313" key="2">
    <source>
        <dbReference type="Proteomes" id="UP000320660"/>
    </source>
</evidence>
<accession>A0A513PWE8</accession>
<organism evidence="1 2">
    <name type="scientific">Vibrio phage 2 TSL-2019</name>
    <dbReference type="NCBI Taxonomy" id="2508172"/>
    <lineage>
        <taxon>Viruses</taxon>
        <taxon>Duplodnaviria</taxon>
        <taxon>Heunggongvirae</taxon>
        <taxon>Uroviricota</taxon>
        <taxon>Caudoviricetes</taxon>
        <taxon>Chimalliviridae</taxon>
        <taxon>Gorgonvirinae</taxon>
        <taxon>Aphroditevirus</taxon>
        <taxon>Aphroditevirus av2TSL2019</taxon>
    </lineage>
</organism>
<reference evidence="1 2" key="1">
    <citation type="submission" date="2019-01" db="EMBL/GenBank/DDBJ databases">
        <authorList>
            <person name="Le T.S."/>
            <person name="Kurtboke I."/>
        </authorList>
    </citation>
    <scope>NUCLEOTIDE SEQUENCE [LARGE SCALE GENOMIC DNA]</scope>
</reference>
<dbReference type="GeneID" id="55613390"/>
<name>A0A513PWE8_9CAUD</name>
<proteinExistence type="predicted"/>
<dbReference type="KEGG" id="vg:55613390"/>
<dbReference type="RefSeq" id="YP_009843124.1">
    <property type="nucleotide sequence ID" value="NC_048747.1"/>
</dbReference>
<keyword evidence="2" id="KW-1185">Reference proteome</keyword>
<protein>
    <submittedName>
        <fullName evidence="1">Uncharacterized protein</fullName>
    </submittedName>
</protein>